<dbReference type="PANTHER" id="PTHR36924:SF1">
    <property type="entry name" value="ANTITOXIN HIGA-1"/>
    <property type="match status" value="1"/>
</dbReference>
<evidence type="ECO:0000313" key="1">
    <source>
        <dbReference type="EMBL" id="AZU02748.1"/>
    </source>
</evidence>
<dbReference type="Gene3D" id="1.10.260.40">
    <property type="entry name" value="lambda repressor-like DNA-binding domains"/>
    <property type="match status" value="1"/>
</dbReference>
<organism evidence="1 2">
    <name type="scientific">Glycocaulis alkaliphilus</name>
    <dbReference type="NCBI Taxonomy" id="1434191"/>
    <lineage>
        <taxon>Bacteria</taxon>
        <taxon>Pseudomonadati</taxon>
        <taxon>Pseudomonadota</taxon>
        <taxon>Alphaproteobacteria</taxon>
        <taxon>Maricaulales</taxon>
        <taxon>Maricaulaceae</taxon>
        <taxon>Glycocaulis</taxon>
    </lineage>
</organism>
<reference evidence="1 2" key="1">
    <citation type="submission" date="2016-12" db="EMBL/GenBank/DDBJ databases">
        <title>The genome of dimorphic prosthecate Glycocaulis alkaliphilus 6b-8t, isolated from crude oil dictates its adaptability in petroleum environments.</title>
        <authorList>
            <person name="Wu X.-L."/>
            <person name="Geng S."/>
        </authorList>
    </citation>
    <scope>NUCLEOTIDE SEQUENCE [LARGE SCALE GENOMIC DNA]</scope>
    <source>
        <strain evidence="1 2">6B-8</strain>
    </source>
</reference>
<dbReference type="PANTHER" id="PTHR36924">
    <property type="entry name" value="ANTITOXIN HIGA-1"/>
    <property type="match status" value="1"/>
</dbReference>
<protein>
    <submittedName>
        <fullName evidence="1">Plasmid maintenance system antidote protein, XRE family</fullName>
    </submittedName>
</protein>
<dbReference type="KEGG" id="gak:X907_0198"/>
<keyword evidence="2" id="KW-1185">Reference proteome</keyword>
<dbReference type="GO" id="GO:0003677">
    <property type="term" value="F:DNA binding"/>
    <property type="evidence" value="ECO:0007669"/>
    <property type="project" value="InterPro"/>
</dbReference>
<name>A0A3T0E6G1_9PROT</name>
<dbReference type="NCBIfam" id="TIGR02607">
    <property type="entry name" value="antidote_HigA"/>
    <property type="match status" value="1"/>
</dbReference>
<dbReference type="Proteomes" id="UP000286954">
    <property type="component" value="Chromosome"/>
</dbReference>
<evidence type="ECO:0000313" key="2">
    <source>
        <dbReference type="Proteomes" id="UP000286954"/>
    </source>
</evidence>
<dbReference type="InterPro" id="IPR001387">
    <property type="entry name" value="Cro/C1-type_HTH"/>
</dbReference>
<dbReference type="InterPro" id="IPR010982">
    <property type="entry name" value="Lambda_DNA-bd_dom_sf"/>
</dbReference>
<gene>
    <name evidence="1" type="ORF">X907_0198</name>
</gene>
<dbReference type="OrthoDB" id="3174593at2"/>
<dbReference type="AlphaFoldDB" id="A0A3T0E6G1"/>
<accession>A0A3T0E6G1</accession>
<dbReference type="InterPro" id="IPR013430">
    <property type="entry name" value="Toxin_antidote_HigA"/>
</dbReference>
<dbReference type="EMBL" id="CP018911">
    <property type="protein sequence ID" value="AZU02748.1"/>
    <property type="molecule type" value="Genomic_DNA"/>
</dbReference>
<dbReference type="RefSeq" id="WP_127565204.1">
    <property type="nucleotide sequence ID" value="NZ_BMFB01000004.1"/>
</dbReference>
<dbReference type="PROSITE" id="PS50943">
    <property type="entry name" value="HTH_CROC1"/>
    <property type="match status" value="1"/>
</dbReference>
<dbReference type="CDD" id="cd00093">
    <property type="entry name" value="HTH_XRE"/>
    <property type="match status" value="1"/>
</dbReference>
<proteinExistence type="predicted"/>
<sequence length="100" mass="11039">MSYKFQAPASTVGEHLKEDFMAEYAIKAPTLAKKLGVPRARVVRLLEGAACDGDMALRLARVFGTTPEFWMNLQMLRDLSLAQVERGAVIEAEATPLQMV</sequence>
<dbReference type="SUPFAM" id="SSF47413">
    <property type="entry name" value="lambda repressor-like DNA-binding domains"/>
    <property type="match status" value="1"/>
</dbReference>